<dbReference type="AlphaFoldDB" id="A0A7W9YMI8"/>
<proteinExistence type="predicted"/>
<feature type="transmembrane region" description="Helical" evidence="1">
    <location>
        <begin position="9"/>
        <end position="29"/>
    </location>
</feature>
<dbReference type="Pfam" id="PF03729">
    <property type="entry name" value="DUF308"/>
    <property type="match status" value="1"/>
</dbReference>
<dbReference type="PANTHER" id="PTHR34989">
    <property type="entry name" value="PROTEIN HDED"/>
    <property type="match status" value="1"/>
</dbReference>
<dbReference type="InterPro" id="IPR005325">
    <property type="entry name" value="DUF308_memb"/>
</dbReference>
<dbReference type="RefSeq" id="WP_184079042.1">
    <property type="nucleotide sequence ID" value="NZ_JACHDS010000001.1"/>
</dbReference>
<protein>
    <submittedName>
        <fullName evidence="2">Uncharacterized membrane protein HdeD (DUF308 family)</fullName>
    </submittedName>
</protein>
<comment type="caution">
    <text evidence="2">The sequence shown here is derived from an EMBL/GenBank/DDBJ whole genome shotgun (WGS) entry which is preliminary data.</text>
</comment>
<evidence type="ECO:0000313" key="3">
    <source>
        <dbReference type="Proteomes" id="UP000546642"/>
    </source>
</evidence>
<dbReference type="PANTHER" id="PTHR34989:SF1">
    <property type="entry name" value="PROTEIN HDED"/>
    <property type="match status" value="1"/>
</dbReference>
<feature type="transmembrane region" description="Helical" evidence="1">
    <location>
        <begin position="90"/>
        <end position="110"/>
    </location>
</feature>
<dbReference type="InterPro" id="IPR052712">
    <property type="entry name" value="Acid_resist_chaperone_HdeD"/>
</dbReference>
<evidence type="ECO:0000313" key="2">
    <source>
        <dbReference type="EMBL" id="MBB6174787.1"/>
    </source>
</evidence>
<feature type="transmembrane region" description="Helical" evidence="1">
    <location>
        <begin position="35"/>
        <end position="54"/>
    </location>
</feature>
<dbReference type="Proteomes" id="UP000546642">
    <property type="component" value="Unassembled WGS sequence"/>
</dbReference>
<organism evidence="2 3">
    <name type="scientific">Nocardiopsis mwathae</name>
    <dbReference type="NCBI Taxonomy" id="1472723"/>
    <lineage>
        <taxon>Bacteria</taxon>
        <taxon>Bacillati</taxon>
        <taxon>Actinomycetota</taxon>
        <taxon>Actinomycetes</taxon>
        <taxon>Streptosporangiales</taxon>
        <taxon>Nocardiopsidaceae</taxon>
        <taxon>Nocardiopsis</taxon>
    </lineage>
</organism>
<feature type="transmembrane region" description="Helical" evidence="1">
    <location>
        <begin position="66"/>
        <end position="84"/>
    </location>
</feature>
<keyword evidence="1" id="KW-1133">Transmembrane helix</keyword>
<feature type="transmembrane region" description="Helical" evidence="1">
    <location>
        <begin position="147"/>
        <end position="169"/>
    </location>
</feature>
<name>A0A7W9YMI8_9ACTN</name>
<accession>A0A7W9YMI8</accession>
<reference evidence="2 3" key="1">
    <citation type="submission" date="2020-08" db="EMBL/GenBank/DDBJ databases">
        <title>Sequencing the genomes of 1000 actinobacteria strains.</title>
        <authorList>
            <person name="Klenk H.-P."/>
        </authorList>
    </citation>
    <scope>NUCLEOTIDE SEQUENCE [LARGE SCALE GENOMIC DNA]</scope>
    <source>
        <strain evidence="2 3">DSM 46659</strain>
    </source>
</reference>
<keyword evidence="3" id="KW-1185">Reference proteome</keyword>
<dbReference type="EMBL" id="JACHDS010000001">
    <property type="protein sequence ID" value="MBB6174787.1"/>
    <property type="molecule type" value="Genomic_DNA"/>
</dbReference>
<sequence>MLDYLARHWWVLTVRGAIAVLFGLCAIFWPDLTLILLAIFFGAYILVDGLFAGVSAFRAESGNRAPFVVAGIAGIGFGLIVLSWPQITVVAMALLFAAWAIVTGVFQLVAAVKLRKEISDEWLLVLGGVLSVLFGVLVALMPMVGVVVIAFVIGAYAIATGVLLIGLSLRVRKADKAIQAHRAGEVGGTAEGGAPA</sequence>
<keyword evidence="1" id="KW-0812">Transmembrane</keyword>
<feature type="transmembrane region" description="Helical" evidence="1">
    <location>
        <begin position="122"/>
        <end position="141"/>
    </location>
</feature>
<gene>
    <name evidence="2" type="ORF">HNR23_004847</name>
</gene>
<dbReference type="GO" id="GO:0005886">
    <property type="term" value="C:plasma membrane"/>
    <property type="evidence" value="ECO:0007669"/>
    <property type="project" value="TreeGrafter"/>
</dbReference>
<keyword evidence="1" id="KW-0472">Membrane</keyword>
<evidence type="ECO:0000256" key="1">
    <source>
        <dbReference type="SAM" id="Phobius"/>
    </source>
</evidence>